<name>A0A1I3XK19_9BACT</name>
<sequence>MSTIRETIETNYAATAFAERNLSEEAKLLLKGDGPQPKARAEAAKNAEKRPRTTLQAR</sequence>
<dbReference type="Proteomes" id="UP000198635">
    <property type="component" value="Unassembled WGS sequence"/>
</dbReference>
<evidence type="ECO:0000313" key="2">
    <source>
        <dbReference type="EMBL" id="SFK19396.1"/>
    </source>
</evidence>
<proteinExistence type="predicted"/>
<accession>A0A1I3XK19</accession>
<reference evidence="3" key="1">
    <citation type="submission" date="2016-10" db="EMBL/GenBank/DDBJ databases">
        <authorList>
            <person name="Varghese N."/>
            <person name="Submissions S."/>
        </authorList>
    </citation>
    <scope>NUCLEOTIDE SEQUENCE [LARGE SCALE GENOMIC DNA]</scope>
    <source>
        <strain evidence="3">DSM 5918</strain>
    </source>
</reference>
<dbReference type="STRING" id="52560.SAMN04488082_11699"/>
<evidence type="ECO:0000256" key="1">
    <source>
        <dbReference type="SAM" id="MobiDB-lite"/>
    </source>
</evidence>
<protein>
    <submittedName>
        <fullName evidence="2">Uncharacterized protein</fullName>
    </submittedName>
</protein>
<organism evidence="2 3">
    <name type="scientific">Desulfomicrobium apsheronum</name>
    <dbReference type="NCBI Taxonomy" id="52560"/>
    <lineage>
        <taxon>Bacteria</taxon>
        <taxon>Pseudomonadati</taxon>
        <taxon>Thermodesulfobacteriota</taxon>
        <taxon>Desulfovibrionia</taxon>
        <taxon>Desulfovibrionales</taxon>
        <taxon>Desulfomicrobiaceae</taxon>
        <taxon>Desulfomicrobium</taxon>
    </lineage>
</organism>
<dbReference type="EMBL" id="FORX01000016">
    <property type="protein sequence ID" value="SFK19396.1"/>
    <property type="molecule type" value="Genomic_DNA"/>
</dbReference>
<keyword evidence="3" id="KW-1185">Reference proteome</keyword>
<feature type="compositionally biased region" description="Basic and acidic residues" evidence="1">
    <location>
        <begin position="39"/>
        <end position="51"/>
    </location>
</feature>
<dbReference type="RefSeq" id="WP_177193187.1">
    <property type="nucleotide sequence ID" value="NZ_FORX01000016.1"/>
</dbReference>
<evidence type="ECO:0000313" key="3">
    <source>
        <dbReference type="Proteomes" id="UP000198635"/>
    </source>
</evidence>
<feature type="region of interest" description="Disordered" evidence="1">
    <location>
        <begin position="30"/>
        <end position="58"/>
    </location>
</feature>
<dbReference type="AlphaFoldDB" id="A0A1I3XK19"/>
<gene>
    <name evidence="2" type="ORF">SAMN04488082_11699</name>
</gene>